<evidence type="ECO:0000256" key="5">
    <source>
        <dbReference type="ARBA" id="ARBA00022676"/>
    </source>
</evidence>
<dbReference type="SUPFAM" id="SSF51445">
    <property type="entry name" value="(Trans)glycosidases"/>
    <property type="match status" value="1"/>
</dbReference>
<keyword evidence="6 10" id="KW-0808">Transferase</keyword>
<comment type="similarity">
    <text evidence="2 10">Belongs to the disproportionating enzyme family.</text>
</comment>
<evidence type="ECO:0000256" key="7">
    <source>
        <dbReference type="ARBA" id="ARBA00023277"/>
    </source>
</evidence>
<evidence type="ECO:0000256" key="1">
    <source>
        <dbReference type="ARBA" id="ARBA00000439"/>
    </source>
</evidence>
<evidence type="ECO:0000256" key="10">
    <source>
        <dbReference type="RuleBase" id="RU361207"/>
    </source>
</evidence>
<feature type="region of interest" description="Disordered" evidence="11">
    <location>
        <begin position="516"/>
        <end position="540"/>
    </location>
</feature>
<protein>
    <recommendedName>
        <fullName evidence="4 10">4-alpha-glucanotransferase</fullName>
        <ecNumber evidence="3 10">2.4.1.25</ecNumber>
    </recommendedName>
    <alternativeName>
        <fullName evidence="8 10">Amylomaltase</fullName>
    </alternativeName>
    <alternativeName>
        <fullName evidence="9 10">Disproportionating enzyme</fullName>
    </alternativeName>
</protein>
<evidence type="ECO:0000313" key="12">
    <source>
        <dbReference type="EMBL" id="QDV38303.1"/>
    </source>
</evidence>
<name>A0A518HBR2_9BACT</name>
<evidence type="ECO:0000256" key="3">
    <source>
        <dbReference type="ARBA" id="ARBA00012560"/>
    </source>
</evidence>
<proteinExistence type="inferred from homology"/>
<keyword evidence="5 10" id="KW-0328">Glycosyltransferase</keyword>
<dbReference type="PANTHER" id="PTHR32438:SF5">
    <property type="entry name" value="4-ALPHA-GLUCANOTRANSFERASE DPE1, CHLOROPLASTIC_AMYLOPLASTIC"/>
    <property type="match status" value="1"/>
</dbReference>
<dbReference type="InterPro" id="IPR003385">
    <property type="entry name" value="Glyco_hydro_77"/>
</dbReference>
<evidence type="ECO:0000256" key="2">
    <source>
        <dbReference type="ARBA" id="ARBA00005684"/>
    </source>
</evidence>
<evidence type="ECO:0000256" key="4">
    <source>
        <dbReference type="ARBA" id="ARBA00020295"/>
    </source>
</evidence>
<dbReference type="EMBL" id="CP036426">
    <property type="protein sequence ID" value="QDV38303.1"/>
    <property type="molecule type" value="Genomic_DNA"/>
</dbReference>
<dbReference type="NCBIfam" id="NF011080">
    <property type="entry name" value="PRK14508.1-3"/>
    <property type="match status" value="1"/>
</dbReference>
<keyword evidence="7 10" id="KW-0119">Carbohydrate metabolism</keyword>
<dbReference type="NCBIfam" id="TIGR00217">
    <property type="entry name" value="malQ"/>
    <property type="match status" value="1"/>
</dbReference>
<dbReference type="Proteomes" id="UP000317835">
    <property type="component" value="Chromosome"/>
</dbReference>
<dbReference type="Gene3D" id="3.20.20.80">
    <property type="entry name" value="Glycosidases"/>
    <property type="match status" value="1"/>
</dbReference>
<evidence type="ECO:0000256" key="8">
    <source>
        <dbReference type="ARBA" id="ARBA00031423"/>
    </source>
</evidence>
<evidence type="ECO:0000256" key="9">
    <source>
        <dbReference type="ARBA" id="ARBA00031501"/>
    </source>
</evidence>
<keyword evidence="13" id="KW-1185">Reference proteome</keyword>
<dbReference type="OrthoDB" id="9811841at2"/>
<reference evidence="12 13" key="1">
    <citation type="submission" date="2019-02" db="EMBL/GenBank/DDBJ databases">
        <title>Deep-cultivation of Planctomycetes and their phenomic and genomic characterization uncovers novel biology.</title>
        <authorList>
            <person name="Wiegand S."/>
            <person name="Jogler M."/>
            <person name="Boedeker C."/>
            <person name="Pinto D."/>
            <person name="Vollmers J."/>
            <person name="Rivas-Marin E."/>
            <person name="Kohn T."/>
            <person name="Peeters S.H."/>
            <person name="Heuer A."/>
            <person name="Rast P."/>
            <person name="Oberbeckmann S."/>
            <person name="Bunk B."/>
            <person name="Jeske O."/>
            <person name="Meyerdierks A."/>
            <person name="Storesund J.E."/>
            <person name="Kallscheuer N."/>
            <person name="Luecker S."/>
            <person name="Lage O.M."/>
            <person name="Pohl T."/>
            <person name="Merkel B.J."/>
            <person name="Hornburger P."/>
            <person name="Mueller R.-W."/>
            <person name="Bruemmer F."/>
            <person name="Labrenz M."/>
            <person name="Spormann A.M."/>
            <person name="Op den Camp H."/>
            <person name="Overmann J."/>
            <person name="Amann R."/>
            <person name="Jetten M.S.M."/>
            <person name="Mascher T."/>
            <person name="Medema M.H."/>
            <person name="Devos D.P."/>
            <person name="Kaster A.-K."/>
            <person name="Ovreas L."/>
            <person name="Rohde M."/>
            <person name="Galperin M.Y."/>
            <person name="Jogler C."/>
        </authorList>
    </citation>
    <scope>NUCLEOTIDE SEQUENCE [LARGE SCALE GENOMIC DNA]</scope>
    <source>
        <strain evidence="12 13">ElP</strain>
    </source>
</reference>
<dbReference type="EC" id="2.4.1.25" evidence="3 10"/>
<dbReference type="RefSeq" id="WP_145276689.1">
    <property type="nucleotide sequence ID" value="NZ_CP036426.1"/>
</dbReference>
<comment type="catalytic activity">
    <reaction evidence="1 10">
        <text>Transfers a segment of a (1-&gt;4)-alpha-D-glucan to a new position in an acceptor, which may be glucose or a (1-&gt;4)-alpha-D-glucan.</text>
        <dbReference type="EC" id="2.4.1.25"/>
    </reaction>
</comment>
<dbReference type="InterPro" id="IPR017853">
    <property type="entry name" value="GH"/>
</dbReference>
<dbReference type="GO" id="GO:0004134">
    <property type="term" value="F:4-alpha-glucanotransferase activity"/>
    <property type="evidence" value="ECO:0007669"/>
    <property type="project" value="UniProtKB-EC"/>
</dbReference>
<dbReference type="GO" id="GO:0005975">
    <property type="term" value="P:carbohydrate metabolic process"/>
    <property type="evidence" value="ECO:0007669"/>
    <property type="project" value="InterPro"/>
</dbReference>
<dbReference type="AlphaFoldDB" id="A0A518HBR2"/>
<dbReference type="PANTHER" id="PTHR32438">
    <property type="entry name" value="4-ALPHA-GLUCANOTRANSFERASE DPE1, CHLOROPLASTIC/AMYLOPLASTIC"/>
    <property type="match status" value="1"/>
</dbReference>
<dbReference type="Pfam" id="PF02446">
    <property type="entry name" value="Glyco_hydro_77"/>
    <property type="match status" value="1"/>
</dbReference>
<evidence type="ECO:0000256" key="6">
    <source>
        <dbReference type="ARBA" id="ARBA00022679"/>
    </source>
</evidence>
<dbReference type="KEGG" id="tpla:ElP_62540"/>
<evidence type="ECO:0000313" key="13">
    <source>
        <dbReference type="Proteomes" id="UP000317835"/>
    </source>
</evidence>
<accession>A0A518HBR2</accession>
<sequence length="540" mass="60506">MDLPRASGILLHLTSLPGRFGVGDLGPGSDWFLDVLAETGQRWWQMLPVGPVGAGDSPYASPSSFAGSPLLISPDLLRDDGLLTDAELADLPEFPTGRVDFDAVSREKTRLLRLAFSRFRPDAEHEAFRRRADDWLEDYCRYNALKAHFGGLPWDRWDRDLAERDPEALRRWDEALADEIAFGRFEQSMFDRQWRAFHLRCRDRGIGLIGDIPIFVAFDGADVWSHRDLFRLDPDGTPTHTAGVPPDYFNELGQDWGNPLYHWPAHLKDDFEWWSRRVAAALGRFDLLRFDHFRGLDACYSIPFDAENAADDRCAWEPAPGEALLSAVREALGGELPLIAEDLGVITPEVEALRDRFGLPGMRVLQFAFGNDPLADIYLPHAYVRRCVAYTGTHDNDTTLGWFTAPPGSTTQPIEELEAERSFIRRYLGPGWADDVPHGLIRLAWASVADTAIAPLQDLLRLDSEARMNTPGVGQGNWSWRFRADALTPELRSWLAEQTAVFNRFNGEVPEAYRTRLGKPTEDDAPAGEAPTPGGPGTRA</sequence>
<gene>
    <name evidence="12" type="primary">malQ</name>
    <name evidence="12" type="ORF">ElP_62540</name>
</gene>
<evidence type="ECO:0000256" key="11">
    <source>
        <dbReference type="SAM" id="MobiDB-lite"/>
    </source>
</evidence>
<organism evidence="12 13">
    <name type="scientific">Tautonia plasticadhaerens</name>
    <dbReference type="NCBI Taxonomy" id="2527974"/>
    <lineage>
        <taxon>Bacteria</taxon>
        <taxon>Pseudomonadati</taxon>
        <taxon>Planctomycetota</taxon>
        <taxon>Planctomycetia</taxon>
        <taxon>Isosphaerales</taxon>
        <taxon>Isosphaeraceae</taxon>
        <taxon>Tautonia</taxon>
    </lineage>
</organism>